<protein>
    <submittedName>
        <fullName evidence="2">Uncharacterized protein</fullName>
    </submittedName>
</protein>
<feature type="region of interest" description="Disordered" evidence="1">
    <location>
        <begin position="1"/>
        <end position="122"/>
    </location>
</feature>
<dbReference type="AlphaFoldDB" id="H2ZP25"/>
<dbReference type="InParanoid" id="H2ZP25"/>
<organism evidence="2 3">
    <name type="scientific">Ciona savignyi</name>
    <name type="common">Pacific transparent sea squirt</name>
    <dbReference type="NCBI Taxonomy" id="51511"/>
    <lineage>
        <taxon>Eukaryota</taxon>
        <taxon>Metazoa</taxon>
        <taxon>Chordata</taxon>
        <taxon>Tunicata</taxon>
        <taxon>Ascidiacea</taxon>
        <taxon>Phlebobranchia</taxon>
        <taxon>Cionidae</taxon>
        <taxon>Ciona</taxon>
    </lineage>
</organism>
<evidence type="ECO:0000256" key="1">
    <source>
        <dbReference type="SAM" id="MobiDB-lite"/>
    </source>
</evidence>
<reference evidence="2" key="3">
    <citation type="submission" date="2025-09" db="UniProtKB">
        <authorList>
            <consortium name="Ensembl"/>
        </authorList>
    </citation>
    <scope>IDENTIFICATION</scope>
</reference>
<proteinExistence type="predicted"/>
<feature type="compositionally biased region" description="Basic and acidic residues" evidence="1">
    <location>
        <begin position="66"/>
        <end position="122"/>
    </location>
</feature>
<reference evidence="3" key="1">
    <citation type="submission" date="2003-08" db="EMBL/GenBank/DDBJ databases">
        <authorList>
            <person name="Birren B."/>
            <person name="Nusbaum C."/>
            <person name="Abebe A."/>
            <person name="Abouelleil A."/>
            <person name="Adekoya E."/>
            <person name="Ait-zahra M."/>
            <person name="Allen N."/>
            <person name="Allen T."/>
            <person name="An P."/>
            <person name="Anderson M."/>
            <person name="Anderson S."/>
            <person name="Arachchi H."/>
            <person name="Armbruster J."/>
            <person name="Bachantsang P."/>
            <person name="Baldwin J."/>
            <person name="Barry A."/>
            <person name="Bayul T."/>
            <person name="Blitshsteyn B."/>
            <person name="Bloom T."/>
            <person name="Blye J."/>
            <person name="Boguslavskiy L."/>
            <person name="Borowsky M."/>
            <person name="Boukhgalter B."/>
            <person name="Brunache A."/>
            <person name="Butler J."/>
            <person name="Calixte N."/>
            <person name="Calvo S."/>
            <person name="Camarata J."/>
            <person name="Campo K."/>
            <person name="Chang J."/>
            <person name="Cheshatsang Y."/>
            <person name="Citroen M."/>
            <person name="Collymore A."/>
            <person name="Considine T."/>
            <person name="Cook A."/>
            <person name="Cooke P."/>
            <person name="Corum B."/>
            <person name="Cuomo C."/>
            <person name="David R."/>
            <person name="Dawoe T."/>
            <person name="Degray S."/>
            <person name="Dodge S."/>
            <person name="Dooley K."/>
            <person name="Dorje P."/>
            <person name="Dorjee K."/>
            <person name="Dorris L."/>
            <person name="Duffey N."/>
            <person name="Dupes A."/>
            <person name="Elkins T."/>
            <person name="Engels R."/>
            <person name="Erickson J."/>
            <person name="Farina A."/>
            <person name="Faro S."/>
            <person name="Ferreira P."/>
            <person name="Fischer H."/>
            <person name="Fitzgerald M."/>
            <person name="Foley K."/>
            <person name="Gage D."/>
            <person name="Galagan J."/>
            <person name="Gearin G."/>
            <person name="Gnerre S."/>
            <person name="Gnirke A."/>
            <person name="Goyette A."/>
            <person name="Graham J."/>
            <person name="Grandbois E."/>
            <person name="Gyaltsen K."/>
            <person name="Hafez N."/>
            <person name="Hagopian D."/>
            <person name="Hagos B."/>
            <person name="Hall J."/>
            <person name="Hatcher B."/>
            <person name="Heller A."/>
            <person name="Higgins H."/>
            <person name="Honan T."/>
            <person name="Horn A."/>
            <person name="Houde N."/>
            <person name="Hughes L."/>
            <person name="Hulme W."/>
            <person name="Husby E."/>
            <person name="Iliev I."/>
            <person name="Jaffe D."/>
            <person name="Jones C."/>
            <person name="Kamal M."/>
            <person name="Kamat A."/>
            <person name="Kamvysselis M."/>
            <person name="Karlsson E."/>
            <person name="Kells C."/>
            <person name="Kieu A."/>
            <person name="Kisner P."/>
            <person name="Kodira C."/>
            <person name="Kulbokas E."/>
            <person name="Labutti K."/>
            <person name="Lama D."/>
            <person name="Landers T."/>
            <person name="Leger J."/>
            <person name="Levine S."/>
            <person name="Lewis D."/>
            <person name="Lewis T."/>
            <person name="Lindblad-toh K."/>
            <person name="Liu X."/>
            <person name="Lokyitsang T."/>
            <person name="Lokyitsang Y."/>
            <person name="Lucien O."/>
            <person name="Lui A."/>
            <person name="Ma L.J."/>
            <person name="Mabbitt R."/>
            <person name="Macdonald J."/>
            <person name="Maclean C."/>
            <person name="Major J."/>
            <person name="Manning J."/>
            <person name="Marabella R."/>
            <person name="Maru K."/>
            <person name="Matthews C."/>
            <person name="Mauceli E."/>
            <person name="Mccarthy M."/>
            <person name="Mcdonough S."/>
            <person name="Mcghee T."/>
            <person name="Meldrim J."/>
            <person name="Meneus L."/>
            <person name="Mesirov J."/>
            <person name="Mihalev A."/>
            <person name="Mihova T."/>
            <person name="Mikkelsen T."/>
            <person name="Mlenga V."/>
            <person name="Moru K."/>
            <person name="Mozes J."/>
            <person name="Mulrain L."/>
            <person name="Munson G."/>
            <person name="Naylor J."/>
            <person name="Newes C."/>
            <person name="Nguyen C."/>
            <person name="Nguyen N."/>
            <person name="Nguyen T."/>
            <person name="Nicol R."/>
            <person name="Nielsen C."/>
            <person name="Nizzari M."/>
            <person name="Norbu C."/>
            <person name="Norbu N."/>
            <person name="O'donnell P."/>
            <person name="Okoawo O."/>
            <person name="O'leary S."/>
            <person name="Omotosho B."/>
            <person name="O'neill K."/>
            <person name="Osman S."/>
            <person name="Parker S."/>
            <person name="Perrin D."/>
            <person name="Phunkhang P."/>
            <person name="Piqani B."/>
            <person name="Purcell S."/>
            <person name="Rachupka T."/>
            <person name="Ramasamy U."/>
            <person name="Rameau R."/>
            <person name="Ray V."/>
            <person name="Raymond C."/>
            <person name="Retta R."/>
            <person name="Richardson S."/>
            <person name="Rise C."/>
            <person name="Rodriguez J."/>
            <person name="Rogers J."/>
            <person name="Rogov P."/>
            <person name="Rutman M."/>
            <person name="Schupbach R."/>
            <person name="Seaman C."/>
            <person name="Settipalli S."/>
            <person name="Sharpe T."/>
            <person name="Sheridan J."/>
            <person name="Sherpa N."/>
            <person name="Shi J."/>
            <person name="Smirnov S."/>
            <person name="Smith C."/>
            <person name="Sougnez C."/>
            <person name="Spencer B."/>
            <person name="Stalker J."/>
            <person name="Stange-thomann N."/>
            <person name="Stavropoulos S."/>
            <person name="Stetson K."/>
            <person name="Stone C."/>
            <person name="Stone S."/>
            <person name="Stubbs M."/>
            <person name="Talamas J."/>
            <person name="Tchuinga P."/>
            <person name="Tenzing P."/>
            <person name="Tesfaye S."/>
            <person name="Theodore J."/>
            <person name="Thoulutsang Y."/>
            <person name="Topham K."/>
            <person name="Towey S."/>
            <person name="Tsamla T."/>
            <person name="Tsomo N."/>
            <person name="Vallee D."/>
            <person name="Vassiliev H."/>
            <person name="Venkataraman V."/>
            <person name="Vinson J."/>
            <person name="Vo A."/>
            <person name="Wade C."/>
            <person name="Wang S."/>
            <person name="Wangchuk T."/>
            <person name="Wangdi T."/>
            <person name="Whittaker C."/>
            <person name="Wilkinson J."/>
            <person name="Wu Y."/>
            <person name="Wyman D."/>
            <person name="Yadav S."/>
            <person name="Yang S."/>
            <person name="Yang X."/>
            <person name="Yeager S."/>
            <person name="Yee E."/>
            <person name="Young G."/>
            <person name="Zainoun J."/>
            <person name="Zembeck L."/>
            <person name="Zimmer A."/>
            <person name="Zody M."/>
            <person name="Lander E."/>
        </authorList>
    </citation>
    <scope>NUCLEOTIDE SEQUENCE [LARGE SCALE GENOMIC DNA]</scope>
</reference>
<accession>H2ZP25</accession>
<name>H2ZP25_CIOSA</name>
<dbReference type="Proteomes" id="UP000007875">
    <property type="component" value="Unassembled WGS sequence"/>
</dbReference>
<feature type="compositionally biased region" description="Polar residues" evidence="1">
    <location>
        <begin position="15"/>
        <end position="32"/>
    </location>
</feature>
<evidence type="ECO:0000313" key="2">
    <source>
        <dbReference type="Ensembl" id="ENSCSAVP00000019341.1"/>
    </source>
</evidence>
<evidence type="ECO:0000313" key="3">
    <source>
        <dbReference type="Proteomes" id="UP000007875"/>
    </source>
</evidence>
<dbReference type="HOGENOM" id="CLU_2031792_0_0_1"/>
<dbReference type="Ensembl" id="ENSCSAVT00000019549.1">
    <property type="protein sequence ID" value="ENSCSAVP00000019341.1"/>
    <property type="gene ID" value="ENSCSAVG00000011352.1"/>
</dbReference>
<keyword evidence="3" id="KW-1185">Reference proteome</keyword>
<sequence>SVVTSNNGPIKLEISVNQSSPRNVVEASSQTDLPRKRNDKYIQIVSDSDETEYLPLPFPSGRRNNVRNDEDHHAQYNEYARHPDHDRSRYDHHARSHDDDHKKSHHDDHGRSHEDDHQKSRK</sequence>
<reference evidence="2" key="2">
    <citation type="submission" date="2025-08" db="UniProtKB">
        <authorList>
            <consortium name="Ensembl"/>
        </authorList>
    </citation>
    <scope>IDENTIFICATION</scope>
</reference>